<dbReference type="AlphaFoldDB" id="A0A8I1KHD7"/>
<dbReference type="InterPro" id="IPR038695">
    <property type="entry name" value="Saro_0823-like_sf"/>
</dbReference>
<feature type="chain" id="PRO_5034287653" evidence="2">
    <location>
        <begin position="20"/>
        <end position="172"/>
    </location>
</feature>
<name>A0A8I1KHD7_9GAMM</name>
<evidence type="ECO:0000313" key="6">
    <source>
        <dbReference type="Proteomes" id="UP000655994"/>
    </source>
</evidence>
<evidence type="ECO:0000256" key="1">
    <source>
        <dbReference type="SAM" id="MobiDB-lite"/>
    </source>
</evidence>
<protein>
    <submittedName>
        <fullName evidence="4">DUF192 domain-containing protein</fullName>
    </submittedName>
</protein>
<dbReference type="InterPro" id="IPR003795">
    <property type="entry name" value="DUF192"/>
</dbReference>
<dbReference type="Pfam" id="PF02643">
    <property type="entry name" value="DUF192"/>
    <property type="match status" value="1"/>
</dbReference>
<gene>
    <name evidence="3" type="ORF">JHC10_02570</name>
    <name evidence="4" type="ORF">JHC11_07680</name>
</gene>
<dbReference type="Proteomes" id="UP000655994">
    <property type="component" value="Unassembled WGS sequence"/>
</dbReference>
<organism evidence="4 5">
    <name type="scientific">Idiomarina abyssalis</name>
    <dbReference type="NCBI Taxonomy" id="86102"/>
    <lineage>
        <taxon>Bacteria</taxon>
        <taxon>Pseudomonadati</taxon>
        <taxon>Pseudomonadota</taxon>
        <taxon>Gammaproteobacteria</taxon>
        <taxon>Alteromonadales</taxon>
        <taxon>Idiomarinaceae</taxon>
        <taxon>Idiomarina</taxon>
    </lineage>
</organism>
<reference evidence="4 6" key="1">
    <citation type="submission" date="2020-09" db="EMBL/GenBank/DDBJ databases">
        <title>Draft Genomes of Bacterial Isolates from North Pond Shallow Sediments.</title>
        <authorList>
            <person name="Kiel Reese B."/>
            <person name="Mullis M."/>
            <person name="Weisend R.E."/>
        </authorList>
    </citation>
    <scope>NUCLEOTIDE SEQUENCE</scope>
    <source>
        <strain evidence="4">KJE-2</strain>
        <strain evidence="3 6">KJE-3</strain>
    </source>
</reference>
<dbReference type="GeneID" id="78252173"/>
<keyword evidence="6" id="KW-1185">Reference proteome</keyword>
<dbReference type="EMBL" id="JAEMOP010000002">
    <property type="protein sequence ID" value="MBJ7315872.1"/>
    <property type="molecule type" value="Genomic_DNA"/>
</dbReference>
<proteinExistence type="predicted"/>
<comment type="caution">
    <text evidence="4">The sequence shown here is derived from an EMBL/GenBank/DDBJ whole genome shotgun (WGS) entry which is preliminary data.</text>
</comment>
<keyword evidence="2" id="KW-0732">Signal</keyword>
<feature type="signal peptide" evidence="2">
    <location>
        <begin position="1"/>
        <end position="19"/>
    </location>
</feature>
<sequence length="172" mass="19984">MNYRVFFALIFMLPFCVQAQQWQVPEPQEFDTTQVCLGDLSQPLTVELADTQEQHARGLMQRESLGKYNGMWFRYGQERPGYSGFWMYQTLIPLDIAYLDKNRRIVKTFTMRPCGSNDPNNCRSYSPGKRYWSVLEVNAGFFAEHDIRTGDQLNKSPDGNCESAKENNNNEK</sequence>
<accession>A0A8I1KHD7</accession>
<evidence type="ECO:0000256" key="2">
    <source>
        <dbReference type="SAM" id="SignalP"/>
    </source>
</evidence>
<dbReference type="EMBL" id="JAEMOS010000007">
    <property type="protein sequence ID" value="MBJ7265823.1"/>
    <property type="molecule type" value="Genomic_DNA"/>
</dbReference>
<evidence type="ECO:0000313" key="3">
    <source>
        <dbReference type="EMBL" id="MBJ7265823.1"/>
    </source>
</evidence>
<dbReference type="Gene3D" id="2.60.120.1140">
    <property type="entry name" value="Protein of unknown function DUF192"/>
    <property type="match status" value="1"/>
</dbReference>
<feature type="region of interest" description="Disordered" evidence="1">
    <location>
        <begin position="149"/>
        <end position="172"/>
    </location>
</feature>
<dbReference type="PANTHER" id="PTHR37953">
    <property type="entry name" value="UPF0127 PROTEIN MJ1496"/>
    <property type="match status" value="1"/>
</dbReference>
<dbReference type="Proteomes" id="UP000621390">
    <property type="component" value="Unassembled WGS sequence"/>
</dbReference>
<dbReference type="PANTHER" id="PTHR37953:SF1">
    <property type="entry name" value="UPF0127 PROTEIN MJ1496"/>
    <property type="match status" value="1"/>
</dbReference>
<evidence type="ECO:0000313" key="4">
    <source>
        <dbReference type="EMBL" id="MBJ7315872.1"/>
    </source>
</evidence>
<dbReference type="RefSeq" id="WP_199493720.1">
    <property type="nucleotide sequence ID" value="NZ_CAXAWT010000002.1"/>
</dbReference>
<evidence type="ECO:0000313" key="5">
    <source>
        <dbReference type="Proteomes" id="UP000621390"/>
    </source>
</evidence>
<feature type="compositionally biased region" description="Basic and acidic residues" evidence="1">
    <location>
        <begin position="163"/>
        <end position="172"/>
    </location>
</feature>